<organism evidence="1 2">
    <name type="scientific">Marinobacter psychrophilus</name>
    <dbReference type="NCBI Taxonomy" id="330734"/>
    <lineage>
        <taxon>Bacteria</taxon>
        <taxon>Pseudomonadati</taxon>
        <taxon>Pseudomonadota</taxon>
        <taxon>Gammaproteobacteria</taxon>
        <taxon>Pseudomonadales</taxon>
        <taxon>Marinobacteraceae</taxon>
        <taxon>Marinobacter</taxon>
    </lineage>
</organism>
<proteinExistence type="predicted"/>
<name>A0A0H4I4Q8_9GAMM</name>
<dbReference type="Proteomes" id="UP000036406">
    <property type="component" value="Chromosome"/>
</dbReference>
<reference evidence="1 2" key="1">
    <citation type="submission" date="2015-05" db="EMBL/GenBank/DDBJ databases">
        <title>Complete genome of Marinobacter psychrophilus strain 20041T isolated from sea-ice of the Canadian Basin.</title>
        <authorList>
            <person name="Song L."/>
            <person name="Ren L."/>
            <person name="Yu Y."/>
            <person name="Wang X."/>
        </authorList>
    </citation>
    <scope>NUCLEOTIDE SEQUENCE [LARGE SCALE GENOMIC DNA]</scope>
    <source>
        <strain evidence="1 2">20041</strain>
    </source>
</reference>
<gene>
    <name evidence="1" type="ORF">ABA45_17870</name>
</gene>
<dbReference type="AlphaFoldDB" id="A0A0H4I4Q8"/>
<evidence type="ECO:0000313" key="2">
    <source>
        <dbReference type="Proteomes" id="UP000036406"/>
    </source>
</evidence>
<keyword evidence="2" id="KW-1185">Reference proteome</keyword>
<protein>
    <submittedName>
        <fullName evidence="1">Uncharacterized protein</fullName>
    </submittedName>
</protein>
<dbReference type="KEGG" id="mpq:ABA45_17870"/>
<dbReference type="PATRIC" id="fig|330734.3.peg.3758"/>
<accession>A0A0H4I4Q8</accession>
<evidence type="ECO:0000313" key="1">
    <source>
        <dbReference type="EMBL" id="AKO54076.1"/>
    </source>
</evidence>
<sequence length="86" mass="10360">MLIAYNKPSQREFYSLKNTHKISCLGRYNFLGFRSIKIWIFNQFTKRHVIVEQYNSNCHYQMGWLILVDVIAQCVVDVAQLQRRYL</sequence>
<dbReference type="EMBL" id="CP011494">
    <property type="protein sequence ID" value="AKO54076.1"/>
    <property type="molecule type" value="Genomic_DNA"/>
</dbReference>